<evidence type="ECO:0000256" key="7">
    <source>
        <dbReference type="ARBA" id="ARBA00022917"/>
    </source>
</evidence>
<dbReference type="PANTHER" id="PTHR23253">
    <property type="entry name" value="EUKARYOTIC TRANSLATION INITIATION FACTOR 4 GAMMA"/>
    <property type="match status" value="1"/>
</dbReference>
<dbReference type="InterPro" id="IPR016024">
    <property type="entry name" value="ARM-type_fold"/>
</dbReference>
<evidence type="ECO:0000313" key="10">
    <source>
        <dbReference type="Proteomes" id="UP000053647"/>
    </source>
</evidence>
<evidence type="ECO:0000256" key="2">
    <source>
        <dbReference type="ARBA" id="ARBA00005775"/>
    </source>
</evidence>
<name>A0A0C9T1F4_PAXIN</name>
<accession>A0A0C9T1F4</accession>
<dbReference type="PANTHER" id="PTHR23253:SF9">
    <property type="entry name" value="EUKARYOTIC TRANSLATION INITIATION FACTOR 4 GAMMA 2"/>
    <property type="match status" value="1"/>
</dbReference>
<dbReference type="GO" id="GO:0016281">
    <property type="term" value="C:eukaryotic translation initiation factor 4F complex"/>
    <property type="evidence" value="ECO:0007669"/>
    <property type="project" value="TreeGrafter"/>
</dbReference>
<dbReference type="GO" id="GO:0010494">
    <property type="term" value="C:cytoplasmic stress granule"/>
    <property type="evidence" value="ECO:0007669"/>
    <property type="project" value="UniProtKB-ARBA"/>
</dbReference>
<evidence type="ECO:0000259" key="8">
    <source>
        <dbReference type="SMART" id="SM00543"/>
    </source>
</evidence>
<dbReference type="SMART" id="SM00543">
    <property type="entry name" value="MIF4G"/>
    <property type="match status" value="1"/>
</dbReference>
<comment type="subcellular location">
    <subcellularLocation>
        <location evidence="1">Cytoplasm</location>
    </subcellularLocation>
</comment>
<dbReference type="EMBL" id="KN821034">
    <property type="protein sequence ID" value="KIJ05358.1"/>
    <property type="molecule type" value="Genomic_DNA"/>
</dbReference>
<dbReference type="Pfam" id="PF02854">
    <property type="entry name" value="MIF4G"/>
    <property type="match status" value="1"/>
</dbReference>
<evidence type="ECO:0000256" key="6">
    <source>
        <dbReference type="ARBA" id="ARBA00022884"/>
    </source>
</evidence>
<dbReference type="GO" id="GO:0003729">
    <property type="term" value="F:mRNA binding"/>
    <property type="evidence" value="ECO:0007669"/>
    <property type="project" value="TreeGrafter"/>
</dbReference>
<dbReference type="InterPro" id="IPR003890">
    <property type="entry name" value="MIF4G-like_typ-3"/>
</dbReference>
<reference evidence="10" key="2">
    <citation type="submission" date="2015-01" db="EMBL/GenBank/DDBJ databases">
        <title>Evolutionary Origins and Diversification of the Mycorrhizal Mutualists.</title>
        <authorList>
            <consortium name="DOE Joint Genome Institute"/>
            <consortium name="Mycorrhizal Genomics Consortium"/>
            <person name="Kohler A."/>
            <person name="Kuo A."/>
            <person name="Nagy L.G."/>
            <person name="Floudas D."/>
            <person name="Copeland A."/>
            <person name="Barry K.W."/>
            <person name="Cichocki N."/>
            <person name="Veneault-Fourrey C."/>
            <person name="LaButti K."/>
            <person name="Lindquist E.A."/>
            <person name="Lipzen A."/>
            <person name="Lundell T."/>
            <person name="Morin E."/>
            <person name="Murat C."/>
            <person name="Riley R."/>
            <person name="Ohm R."/>
            <person name="Sun H."/>
            <person name="Tunlid A."/>
            <person name="Henrissat B."/>
            <person name="Grigoriev I.V."/>
            <person name="Hibbett D.S."/>
            <person name="Martin F."/>
        </authorList>
    </citation>
    <scope>NUCLEOTIDE SEQUENCE [LARGE SCALE GENOMIC DNA]</scope>
    <source>
        <strain evidence="10">ATCC 200175</strain>
    </source>
</reference>
<dbReference type="Gene3D" id="1.25.40.180">
    <property type="match status" value="1"/>
</dbReference>
<evidence type="ECO:0000256" key="3">
    <source>
        <dbReference type="ARBA" id="ARBA00022490"/>
    </source>
</evidence>
<dbReference type="Proteomes" id="UP000053647">
    <property type="component" value="Unassembled WGS sequence"/>
</dbReference>
<comment type="similarity">
    <text evidence="2">Belongs to the eukaryotic initiation factor 4G family.</text>
</comment>
<dbReference type="OrthoDB" id="514777at2759"/>
<evidence type="ECO:0000256" key="1">
    <source>
        <dbReference type="ARBA" id="ARBA00004496"/>
    </source>
</evidence>
<dbReference type="GO" id="GO:0003743">
    <property type="term" value="F:translation initiation factor activity"/>
    <property type="evidence" value="ECO:0007669"/>
    <property type="project" value="UniProtKB-KW"/>
</dbReference>
<proteinExistence type="inferred from homology"/>
<sequence>RSLLNELTMEKFDSISDQIIAWANKSINESDGRTLSQVIGLVLEKAMDDVAWSEVYARLCRKMMERISPEVRYNDIKTMEGKPIAGGQLFTKYLFNRCQEGLKRGWFAKETTAAAAAAKTSNDQVIKTANDKKGEASELYSDAYYAAQKAKRQGLGLIRFIGELFKLHMLSERIVHQCVKKLLGNTENPEEEEIKNLCQLLKTVGQQLDVPESRARMDVYFARMKGLCKDLDINPRMRFILQDVIELRERGWAARGAVSAPVAIAAVHEAVRTLVFL</sequence>
<dbReference type="AlphaFoldDB" id="A0A0C9T1F4"/>
<evidence type="ECO:0000313" key="9">
    <source>
        <dbReference type="EMBL" id="KIJ05358.1"/>
    </source>
</evidence>
<keyword evidence="6" id="KW-0694">RNA-binding</keyword>
<dbReference type="FunFam" id="1.25.40.180:FF:000020">
    <property type="entry name" value="Eukaryotic translation initiation factor subunit"/>
    <property type="match status" value="1"/>
</dbReference>
<evidence type="ECO:0000256" key="5">
    <source>
        <dbReference type="ARBA" id="ARBA00022553"/>
    </source>
</evidence>
<reference evidence="9 10" key="1">
    <citation type="submission" date="2014-06" db="EMBL/GenBank/DDBJ databases">
        <authorList>
            <consortium name="DOE Joint Genome Institute"/>
            <person name="Kuo A."/>
            <person name="Kohler A."/>
            <person name="Nagy L.G."/>
            <person name="Floudas D."/>
            <person name="Copeland A."/>
            <person name="Barry K.W."/>
            <person name="Cichocki N."/>
            <person name="Veneault-Fourrey C."/>
            <person name="LaButti K."/>
            <person name="Lindquist E.A."/>
            <person name="Lipzen A."/>
            <person name="Lundell T."/>
            <person name="Morin E."/>
            <person name="Murat C."/>
            <person name="Sun H."/>
            <person name="Tunlid A."/>
            <person name="Henrissat B."/>
            <person name="Grigoriev I.V."/>
            <person name="Hibbett D.S."/>
            <person name="Martin F."/>
            <person name="Nordberg H.P."/>
            <person name="Cantor M.N."/>
            <person name="Hua S.X."/>
        </authorList>
    </citation>
    <scope>NUCLEOTIDE SEQUENCE [LARGE SCALE GENOMIC DNA]</scope>
    <source>
        <strain evidence="9 10">ATCC 200175</strain>
    </source>
</reference>
<keyword evidence="7" id="KW-0648">Protein biosynthesis</keyword>
<evidence type="ECO:0000256" key="4">
    <source>
        <dbReference type="ARBA" id="ARBA00022540"/>
    </source>
</evidence>
<keyword evidence="3" id="KW-0963">Cytoplasm</keyword>
<protein>
    <recommendedName>
        <fullName evidence="8">MIF4G domain-containing protein</fullName>
    </recommendedName>
</protein>
<dbReference type="SUPFAM" id="SSF48371">
    <property type="entry name" value="ARM repeat"/>
    <property type="match status" value="1"/>
</dbReference>
<keyword evidence="5" id="KW-0597">Phosphoprotein</keyword>
<feature type="non-terminal residue" evidence="9">
    <location>
        <position position="1"/>
    </location>
</feature>
<keyword evidence="10" id="KW-1185">Reference proteome</keyword>
<organism evidence="9 10">
    <name type="scientific">Paxillus involutus ATCC 200175</name>
    <dbReference type="NCBI Taxonomy" id="664439"/>
    <lineage>
        <taxon>Eukaryota</taxon>
        <taxon>Fungi</taxon>
        <taxon>Dikarya</taxon>
        <taxon>Basidiomycota</taxon>
        <taxon>Agaricomycotina</taxon>
        <taxon>Agaricomycetes</taxon>
        <taxon>Agaricomycetidae</taxon>
        <taxon>Boletales</taxon>
        <taxon>Paxilineae</taxon>
        <taxon>Paxillaceae</taxon>
        <taxon>Paxillus</taxon>
    </lineage>
</organism>
<dbReference type="HOGENOM" id="CLU_030857_1_0_1"/>
<feature type="domain" description="MIF4G" evidence="8">
    <location>
        <begin position="1"/>
        <end position="251"/>
    </location>
</feature>
<keyword evidence="4" id="KW-0396">Initiation factor</keyword>
<gene>
    <name evidence="9" type="ORF">PAXINDRAFT_93578</name>
</gene>